<dbReference type="GO" id="GO:0006352">
    <property type="term" value="P:DNA-templated transcription initiation"/>
    <property type="evidence" value="ECO:0007669"/>
    <property type="project" value="InterPro"/>
</dbReference>
<dbReference type="SUPFAM" id="SSF88659">
    <property type="entry name" value="Sigma3 and sigma4 domains of RNA polymerase sigma factors"/>
    <property type="match status" value="1"/>
</dbReference>
<dbReference type="NCBIfam" id="TIGR02937">
    <property type="entry name" value="sigma70-ECF"/>
    <property type="match status" value="1"/>
</dbReference>
<dbReference type="InterPro" id="IPR014284">
    <property type="entry name" value="RNA_pol_sigma-70_dom"/>
</dbReference>
<dbReference type="InterPro" id="IPR013325">
    <property type="entry name" value="RNA_pol_sigma_r2"/>
</dbReference>
<dbReference type="Gene3D" id="1.10.10.10">
    <property type="entry name" value="Winged helix-like DNA-binding domain superfamily/Winged helix DNA-binding domain"/>
    <property type="match status" value="1"/>
</dbReference>
<keyword evidence="3" id="KW-0731">Sigma factor</keyword>
<dbReference type="InterPro" id="IPR036388">
    <property type="entry name" value="WH-like_DNA-bd_sf"/>
</dbReference>
<keyword evidence="4" id="KW-0804">Transcription</keyword>
<proteinExistence type="inferred from homology"/>
<feature type="domain" description="RNA polymerase sigma-70 region 2" evidence="5">
    <location>
        <begin position="14"/>
        <end position="78"/>
    </location>
</feature>
<evidence type="ECO:0000256" key="3">
    <source>
        <dbReference type="ARBA" id="ARBA00023082"/>
    </source>
</evidence>
<keyword evidence="8" id="KW-1185">Reference proteome</keyword>
<dbReference type="OrthoDB" id="9797134at2"/>
<evidence type="ECO:0000256" key="1">
    <source>
        <dbReference type="ARBA" id="ARBA00010641"/>
    </source>
</evidence>
<dbReference type="Pfam" id="PF08281">
    <property type="entry name" value="Sigma70_r4_2"/>
    <property type="match status" value="1"/>
</dbReference>
<reference evidence="7 8" key="1">
    <citation type="submission" date="2016-11" db="EMBL/GenBank/DDBJ databases">
        <authorList>
            <person name="Jaros S."/>
            <person name="Januszkiewicz K."/>
            <person name="Wedrychowicz H."/>
        </authorList>
    </citation>
    <scope>NUCLEOTIDE SEQUENCE [LARGE SCALE GENOMIC DNA]</scope>
    <source>
        <strain evidence="7 8">DSM 22153</strain>
    </source>
</reference>
<dbReference type="AlphaFoldDB" id="A0A1M7L910"/>
<dbReference type="InterPro" id="IPR013249">
    <property type="entry name" value="RNA_pol_sigma70_r4_t2"/>
</dbReference>
<dbReference type="STRING" id="735517.SAMN05444272_3117"/>
<dbReference type="PANTHER" id="PTHR43133:SF63">
    <property type="entry name" value="RNA POLYMERASE SIGMA FACTOR FECI-RELATED"/>
    <property type="match status" value="1"/>
</dbReference>
<accession>A0A1M7L910</accession>
<dbReference type="Proteomes" id="UP000186002">
    <property type="component" value="Unassembled WGS sequence"/>
</dbReference>
<evidence type="ECO:0000313" key="8">
    <source>
        <dbReference type="Proteomes" id="UP000186002"/>
    </source>
</evidence>
<name>A0A1M7L910_9HYPH</name>
<evidence type="ECO:0000313" key="7">
    <source>
        <dbReference type="EMBL" id="SHM74333.1"/>
    </source>
</evidence>
<dbReference type="Pfam" id="PF04542">
    <property type="entry name" value="Sigma70_r2"/>
    <property type="match status" value="1"/>
</dbReference>
<evidence type="ECO:0000256" key="2">
    <source>
        <dbReference type="ARBA" id="ARBA00023015"/>
    </source>
</evidence>
<protein>
    <submittedName>
        <fullName evidence="7">RNA polymerase sigma-70 factor, ECF subfamily</fullName>
    </submittedName>
</protein>
<dbReference type="SUPFAM" id="SSF88946">
    <property type="entry name" value="Sigma2 domain of RNA polymerase sigma factors"/>
    <property type="match status" value="1"/>
</dbReference>
<evidence type="ECO:0000259" key="5">
    <source>
        <dbReference type="Pfam" id="PF04542"/>
    </source>
</evidence>
<evidence type="ECO:0000256" key="4">
    <source>
        <dbReference type="ARBA" id="ARBA00023163"/>
    </source>
</evidence>
<feature type="domain" description="RNA polymerase sigma factor 70 region 4 type 2" evidence="6">
    <location>
        <begin position="109"/>
        <end position="161"/>
    </location>
</feature>
<dbReference type="EMBL" id="FRBW01000003">
    <property type="protein sequence ID" value="SHM74333.1"/>
    <property type="molecule type" value="Genomic_DNA"/>
</dbReference>
<organism evidence="7 8">
    <name type="scientific">Roseibium suaedae</name>
    <dbReference type="NCBI Taxonomy" id="735517"/>
    <lineage>
        <taxon>Bacteria</taxon>
        <taxon>Pseudomonadati</taxon>
        <taxon>Pseudomonadota</taxon>
        <taxon>Alphaproteobacteria</taxon>
        <taxon>Hyphomicrobiales</taxon>
        <taxon>Stappiaceae</taxon>
        <taxon>Roseibium</taxon>
    </lineage>
</organism>
<dbReference type="InterPro" id="IPR013324">
    <property type="entry name" value="RNA_pol_sigma_r3/r4-like"/>
</dbReference>
<dbReference type="GO" id="GO:0016987">
    <property type="term" value="F:sigma factor activity"/>
    <property type="evidence" value="ECO:0007669"/>
    <property type="project" value="UniProtKB-KW"/>
</dbReference>
<dbReference type="PANTHER" id="PTHR43133">
    <property type="entry name" value="RNA POLYMERASE ECF-TYPE SIGMA FACTO"/>
    <property type="match status" value="1"/>
</dbReference>
<gene>
    <name evidence="7" type="ORF">SAMN05444272_3117</name>
</gene>
<evidence type="ECO:0000259" key="6">
    <source>
        <dbReference type="Pfam" id="PF08281"/>
    </source>
</evidence>
<dbReference type="InterPro" id="IPR007627">
    <property type="entry name" value="RNA_pol_sigma70_r2"/>
</dbReference>
<keyword evidence="2" id="KW-0805">Transcription regulation</keyword>
<comment type="similarity">
    <text evidence="1">Belongs to the sigma-70 factor family. ECF subfamily.</text>
</comment>
<dbReference type="Gene3D" id="1.10.1740.10">
    <property type="match status" value="1"/>
</dbReference>
<dbReference type="GO" id="GO:0003677">
    <property type="term" value="F:DNA binding"/>
    <property type="evidence" value="ECO:0007669"/>
    <property type="project" value="InterPro"/>
</dbReference>
<sequence length="170" mass="19798">MSAKIVRLLESFLQMKPQLLAVTRQRRVDRSLADDLIQESWVKVQTAVSDQNIENLAGYVHRTLSNTTLDHLRREKRRREIDAEVQDILSEGTYDISPERAVMAREMLEVVTEALNAMPERSRRIFLMNRIDGLSHRKIAALEGISEEAVYYHIRRVLERLATARAELEW</sequence>
<dbReference type="InterPro" id="IPR039425">
    <property type="entry name" value="RNA_pol_sigma-70-like"/>
</dbReference>